<evidence type="ECO:0000256" key="7">
    <source>
        <dbReference type="ARBA" id="ARBA00022989"/>
    </source>
</evidence>
<dbReference type="PROSITE" id="PS50893">
    <property type="entry name" value="ABC_TRANSPORTER_2"/>
    <property type="match status" value="1"/>
</dbReference>
<evidence type="ECO:0000256" key="8">
    <source>
        <dbReference type="ARBA" id="ARBA00023136"/>
    </source>
</evidence>
<evidence type="ECO:0000256" key="9">
    <source>
        <dbReference type="SAM" id="Phobius"/>
    </source>
</evidence>
<dbReference type="InterPro" id="IPR036640">
    <property type="entry name" value="ABC1_TM_sf"/>
</dbReference>
<dbReference type="GO" id="GO:0034040">
    <property type="term" value="F:ATPase-coupled lipid transmembrane transporter activity"/>
    <property type="evidence" value="ECO:0007669"/>
    <property type="project" value="TreeGrafter"/>
</dbReference>
<evidence type="ECO:0000313" key="12">
    <source>
        <dbReference type="EMBL" id="PHM72156.1"/>
    </source>
</evidence>
<reference evidence="12 13" key="1">
    <citation type="journal article" date="2017" name="Nat. Microbiol.">
        <title>Natural product diversity associated with the nematode symbionts Photorhabdus and Xenorhabdus.</title>
        <authorList>
            <person name="Tobias N.J."/>
            <person name="Wolff H."/>
            <person name="Djahanschiri B."/>
            <person name="Grundmann F."/>
            <person name="Kronenwerth M."/>
            <person name="Shi Y.M."/>
            <person name="Simonyi S."/>
            <person name="Grun P."/>
            <person name="Shapiro-Ilan D."/>
            <person name="Pidot S.J."/>
            <person name="Stinear T.P."/>
            <person name="Ebersberger I."/>
            <person name="Bode H.B."/>
        </authorList>
    </citation>
    <scope>NUCLEOTIDE SEQUENCE [LARGE SCALE GENOMIC DNA]</scope>
    <source>
        <strain evidence="12 13">DSM 17907</strain>
    </source>
</reference>
<comment type="caution">
    <text evidence="12">The sequence shown here is derived from an EMBL/GenBank/DDBJ whole genome shotgun (WGS) entry which is preliminary data.</text>
</comment>
<dbReference type="GO" id="GO:0030253">
    <property type="term" value="P:protein secretion by the type I secretion system"/>
    <property type="evidence" value="ECO:0007669"/>
    <property type="project" value="InterPro"/>
</dbReference>
<accession>A0A2D0L8Z6</accession>
<feature type="transmembrane region" description="Helical" evidence="9">
    <location>
        <begin position="158"/>
        <end position="177"/>
    </location>
</feature>
<keyword evidence="5" id="KW-0547">Nucleotide-binding</keyword>
<dbReference type="InterPro" id="IPR011527">
    <property type="entry name" value="ABC1_TM_dom"/>
</dbReference>
<keyword evidence="4 9" id="KW-0812">Transmembrane</keyword>
<feature type="transmembrane region" description="Helical" evidence="9">
    <location>
        <begin position="132"/>
        <end position="152"/>
    </location>
</feature>
<dbReference type="SMART" id="SM00382">
    <property type="entry name" value="AAA"/>
    <property type="match status" value="1"/>
</dbReference>
<feature type="transmembrane region" description="Helical" evidence="9">
    <location>
        <begin position="56"/>
        <end position="75"/>
    </location>
</feature>
<comment type="subcellular location">
    <subcellularLocation>
        <location evidence="1">Cell membrane</location>
        <topology evidence="1">Multi-pass membrane protein</topology>
    </subcellularLocation>
</comment>
<dbReference type="Gene3D" id="3.40.50.300">
    <property type="entry name" value="P-loop containing nucleotide triphosphate hydrolases"/>
    <property type="match status" value="1"/>
</dbReference>
<dbReference type="PANTHER" id="PTHR24221:SF248">
    <property type="entry name" value="ABC TRANSPORTER TRANSMEMBRANE REGION"/>
    <property type="match status" value="1"/>
</dbReference>
<feature type="domain" description="ABC transmembrane type-1" evidence="11">
    <location>
        <begin position="22"/>
        <end position="299"/>
    </location>
</feature>
<evidence type="ECO:0000256" key="3">
    <source>
        <dbReference type="ARBA" id="ARBA00022475"/>
    </source>
</evidence>
<evidence type="ECO:0000256" key="2">
    <source>
        <dbReference type="ARBA" id="ARBA00022448"/>
    </source>
</evidence>
<dbReference type="InterPro" id="IPR047957">
    <property type="entry name" value="ABC_AprD-like_6TM"/>
</dbReference>
<keyword evidence="8 9" id="KW-0472">Membrane</keyword>
<dbReference type="Pfam" id="PF00005">
    <property type="entry name" value="ABC_tran"/>
    <property type="match status" value="1"/>
</dbReference>
<feature type="transmembrane region" description="Helical" evidence="9">
    <location>
        <begin position="20"/>
        <end position="44"/>
    </location>
</feature>
<dbReference type="PROSITE" id="PS00211">
    <property type="entry name" value="ABC_TRANSPORTER_1"/>
    <property type="match status" value="1"/>
</dbReference>
<dbReference type="FunFam" id="3.40.50.300:FF:001444">
    <property type="entry name" value="ABC transporter ATP-binding protein"/>
    <property type="match status" value="1"/>
</dbReference>
<dbReference type="OrthoDB" id="9787557at2"/>
<keyword evidence="3" id="KW-1003">Cell membrane</keyword>
<evidence type="ECO:0000313" key="13">
    <source>
        <dbReference type="Proteomes" id="UP000221101"/>
    </source>
</evidence>
<dbReference type="Proteomes" id="UP000221101">
    <property type="component" value="Unassembled WGS sequence"/>
</dbReference>
<dbReference type="RefSeq" id="WP_099142513.1">
    <property type="nucleotide sequence ID" value="NZ_CAWNOR010000050.1"/>
</dbReference>
<dbReference type="GO" id="GO:0016887">
    <property type="term" value="F:ATP hydrolysis activity"/>
    <property type="evidence" value="ECO:0007669"/>
    <property type="project" value="InterPro"/>
</dbReference>
<dbReference type="GO" id="GO:0005886">
    <property type="term" value="C:plasma membrane"/>
    <property type="evidence" value="ECO:0007669"/>
    <property type="project" value="UniProtKB-SubCell"/>
</dbReference>
<dbReference type="SUPFAM" id="SSF52540">
    <property type="entry name" value="P-loop containing nucleoside triphosphate hydrolases"/>
    <property type="match status" value="1"/>
</dbReference>
<dbReference type="NCBIfam" id="TIGR01842">
    <property type="entry name" value="type_I_sec_PrtD"/>
    <property type="match status" value="1"/>
</dbReference>
<dbReference type="AlphaFoldDB" id="A0A2D0L8Z6"/>
<dbReference type="InterPro" id="IPR003593">
    <property type="entry name" value="AAA+_ATPase"/>
</dbReference>
<evidence type="ECO:0000256" key="1">
    <source>
        <dbReference type="ARBA" id="ARBA00004651"/>
    </source>
</evidence>
<protein>
    <submittedName>
        <fullName evidence="12">ABC transporter ATP-binding protein</fullName>
    </submittedName>
</protein>
<keyword evidence="7 9" id="KW-1133">Transmembrane helix</keyword>
<keyword evidence="2" id="KW-0813">Transport</keyword>
<keyword evidence="6 12" id="KW-0067">ATP-binding</keyword>
<dbReference type="InterPro" id="IPR010128">
    <property type="entry name" value="ATPase_T1SS_PrtD-like"/>
</dbReference>
<evidence type="ECO:0000256" key="5">
    <source>
        <dbReference type="ARBA" id="ARBA00022741"/>
    </source>
</evidence>
<dbReference type="InterPro" id="IPR003439">
    <property type="entry name" value="ABC_transporter-like_ATP-bd"/>
</dbReference>
<dbReference type="EMBL" id="NJCX01000017">
    <property type="protein sequence ID" value="PHM72156.1"/>
    <property type="molecule type" value="Genomic_DNA"/>
</dbReference>
<dbReference type="GO" id="GO:0005524">
    <property type="term" value="F:ATP binding"/>
    <property type="evidence" value="ECO:0007669"/>
    <property type="project" value="UniProtKB-KW"/>
</dbReference>
<dbReference type="PROSITE" id="PS50929">
    <property type="entry name" value="ABC_TM1F"/>
    <property type="match status" value="1"/>
</dbReference>
<dbReference type="SUPFAM" id="SSF90123">
    <property type="entry name" value="ABC transporter transmembrane region"/>
    <property type="match status" value="1"/>
</dbReference>
<dbReference type="FunFam" id="1.20.1560.10:FF:000109">
    <property type="entry name" value="Alkaline protease secretion ATP-binding protein aprD"/>
    <property type="match status" value="1"/>
</dbReference>
<name>A0A2D0L8Z6_9GAMM</name>
<dbReference type="PANTHER" id="PTHR24221">
    <property type="entry name" value="ATP-BINDING CASSETTE SUB-FAMILY B"/>
    <property type="match status" value="1"/>
</dbReference>
<evidence type="ECO:0000256" key="4">
    <source>
        <dbReference type="ARBA" id="ARBA00022692"/>
    </source>
</evidence>
<dbReference type="InterPro" id="IPR017871">
    <property type="entry name" value="ABC_transporter-like_CS"/>
</dbReference>
<gene>
    <name evidence="12" type="ORF">Xkoz_02555</name>
</gene>
<evidence type="ECO:0000259" key="10">
    <source>
        <dbReference type="PROSITE" id="PS50893"/>
    </source>
</evidence>
<keyword evidence="13" id="KW-1185">Reference proteome</keyword>
<dbReference type="InterPro" id="IPR039421">
    <property type="entry name" value="Type_1_exporter"/>
</dbReference>
<evidence type="ECO:0000256" key="6">
    <source>
        <dbReference type="ARBA" id="ARBA00022840"/>
    </source>
</evidence>
<dbReference type="GO" id="GO:0030256">
    <property type="term" value="C:type I protein secretion system complex"/>
    <property type="evidence" value="ECO:0007669"/>
    <property type="project" value="InterPro"/>
</dbReference>
<dbReference type="GO" id="GO:0140359">
    <property type="term" value="F:ABC-type transporter activity"/>
    <property type="evidence" value="ECO:0007669"/>
    <property type="project" value="InterPro"/>
</dbReference>
<organism evidence="12 13">
    <name type="scientific">Xenorhabdus kozodoii</name>
    <dbReference type="NCBI Taxonomy" id="351676"/>
    <lineage>
        <taxon>Bacteria</taxon>
        <taxon>Pseudomonadati</taxon>
        <taxon>Pseudomonadota</taxon>
        <taxon>Gammaproteobacteria</taxon>
        <taxon>Enterobacterales</taxon>
        <taxon>Morganellaceae</taxon>
        <taxon>Xenorhabdus</taxon>
    </lineage>
</organism>
<proteinExistence type="predicted"/>
<feature type="domain" description="ABC transporter" evidence="10">
    <location>
        <begin position="330"/>
        <end position="576"/>
    </location>
</feature>
<sequence length="579" mass="63462">MKLRFPQDEITDVIRARSKVFWTLGLFTAFINVLMLVPSIYMLQVYDRVLPSSNEMTLLMLTLITLGMFAIMGGLEYIRSQVVIRVGSQFDMCLNQRVYTASYESNLKNGSTDAGQMLNDLATIRQFLTGNALFAFFDAPWFPVYLCVIFLFSPYLGLLALFGAIILIMLAVLNQWLSQAPLAQASQLSLRSANLASTNLRNAEVIEALGMLPALRRRWFGLHQRFLNFQRIASERSAAITALTKTVRMALQSLILGLGGWLAIEGNITPGMMIAGSILMGRALSPIEQLIQAWKSWSAARLSWQRLDTLLKAQPERQSGMSLPPPKGVLLMEKVSAMPPGKAQTSQQGSSSTHPYVLQDINFTLNAGEVLGVIGPSASGKSTLARLLVGIWPAQEGVVRLDEADIYQWNNDELGAFIGYLPQEIELFGGTIAENIARFNEVEPEKVIEAAKKAGVHELVLNLERGYDTLIGVGGMGLSGGQKQRIGLARALYGNPSLVVLDEPNSNLDDVGEKALSHAIAQLREQGKTVVVITHRPSLLSQTTQILLLVQGKMKMFGPSRQVMAALSNAQLNAVERAS</sequence>
<dbReference type="InterPro" id="IPR027417">
    <property type="entry name" value="P-loop_NTPase"/>
</dbReference>
<dbReference type="CDD" id="cd18586">
    <property type="entry name" value="ABC_6TM_PrtD_like"/>
    <property type="match status" value="1"/>
</dbReference>
<dbReference type="Pfam" id="PF00664">
    <property type="entry name" value="ABC_membrane"/>
    <property type="match status" value="1"/>
</dbReference>
<dbReference type="Gene3D" id="1.20.1560.10">
    <property type="entry name" value="ABC transporter type 1, transmembrane domain"/>
    <property type="match status" value="1"/>
</dbReference>
<evidence type="ECO:0000259" key="11">
    <source>
        <dbReference type="PROSITE" id="PS50929"/>
    </source>
</evidence>